<dbReference type="EMBL" id="KK789700">
    <property type="protein sequence ID" value="KDO37763.1"/>
    <property type="molecule type" value="Genomic_DNA"/>
</dbReference>
<dbReference type="InterPro" id="IPR036354">
    <property type="entry name" value="Prot_inh_pot1_sf"/>
</dbReference>
<dbReference type="Gene3D" id="3.30.10.10">
    <property type="entry name" value="Trypsin Inhibitor V, subunit A"/>
    <property type="match status" value="1"/>
</dbReference>
<evidence type="ECO:0000313" key="5">
    <source>
        <dbReference type="Proteomes" id="UP000027120"/>
    </source>
</evidence>
<proteinExistence type="inferred from homology"/>
<dbReference type="PRINTS" id="PR00292">
    <property type="entry name" value="POTATOINHBTR"/>
</dbReference>
<dbReference type="InterPro" id="IPR000864">
    <property type="entry name" value="Prot_inh_pot1"/>
</dbReference>
<evidence type="ECO:0000256" key="3">
    <source>
        <dbReference type="ARBA" id="ARBA00022900"/>
    </source>
</evidence>
<keyword evidence="2" id="KW-0646">Protease inhibitor</keyword>
<dbReference type="GO" id="GO:0009611">
    <property type="term" value="P:response to wounding"/>
    <property type="evidence" value="ECO:0007669"/>
    <property type="project" value="InterPro"/>
</dbReference>
<keyword evidence="3" id="KW-0722">Serine protease inhibitor</keyword>
<comment type="similarity">
    <text evidence="1">Belongs to the protease inhibitor I13 (potato type I serine protease inhibitor) family.</text>
</comment>
<dbReference type="Pfam" id="PF00280">
    <property type="entry name" value="potato_inhibit"/>
    <property type="match status" value="1"/>
</dbReference>
<dbReference type="SUPFAM" id="SSF54654">
    <property type="entry name" value="CI-2 family of serine protease inhibitors"/>
    <property type="match status" value="1"/>
</dbReference>
<dbReference type="PANTHER" id="PTHR33091">
    <property type="entry name" value="PROTEIN, PUTATIVE, EXPRESSED-RELATED"/>
    <property type="match status" value="1"/>
</dbReference>
<reference evidence="4 5" key="1">
    <citation type="submission" date="2014-04" db="EMBL/GenBank/DDBJ databases">
        <authorList>
            <consortium name="International Citrus Genome Consortium"/>
            <person name="Gmitter F."/>
            <person name="Chen C."/>
            <person name="Farmerie W."/>
            <person name="Harkins T."/>
            <person name="Desany B."/>
            <person name="Mohiuddin M."/>
            <person name="Kodira C."/>
            <person name="Borodovsky M."/>
            <person name="Lomsadze A."/>
            <person name="Burns P."/>
            <person name="Jenkins J."/>
            <person name="Prochnik S."/>
            <person name="Shu S."/>
            <person name="Chapman J."/>
            <person name="Pitluck S."/>
            <person name="Schmutz J."/>
            <person name="Rokhsar D."/>
        </authorList>
    </citation>
    <scope>NUCLEOTIDE SEQUENCE</scope>
</reference>
<evidence type="ECO:0000256" key="2">
    <source>
        <dbReference type="ARBA" id="ARBA00022690"/>
    </source>
</evidence>
<name>A0A067D4P7_CITSI</name>
<dbReference type="PROSITE" id="PS00285">
    <property type="entry name" value="POTATO_INHIBITOR"/>
    <property type="match status" value="1"/>
</dbReference>
<dbReference type="GO" id="GO:0004867">
    <property type="term" value="F:serine-type endopeptidase inhibitor activity"/>
    <property type="evidence" value="ECO:0007669"/>
    <property type="project" value="UniProtKB-KW"/>
</dbReference>
<dbReference type="Proteomes" id="UP000027120">
    <property type="component" value="Unassembled WGS sequence"/>
</dbReference>
<evidence type="ECO:0000313" key="4">
    <source>
        <dbReference type="EMBL" id="KDO37763.1"/>
    </source>
</evidence>
<sequence>MSSSCPAGKGSWPELVGMNGEAAAHIIMAENPKVGATTVDENAIVTADFRCDRVRVFVNDHGIVTRVPRIG</sequence>
<dbReference type="AlphaFoldDB" id="A0A067D4P7"/>
<protein>
    <submittedName>
        <fullName evidence="4">Uncharacterized protein</fullName>
    </submittedName>
</protein>
<evidence type="ECO:0000256" key="1">
    <source>
        <dbReference type="ARBA" id="ARBA00008210"/>
    </source>
</evidence>
<organism evidence="4 5">
    <name type="scientific">Citrus sinensis</name>
    <name type="common">Sweet orange</name>
    <name type="synonym">Citrus aurantium var. sinensis</name>
    <dbReference type="NCBI Taxonomy" id="2711"/>
    <lineage>
        <taxon>Eukaryota</taxon>
        <taxon>Viridiplantae</taxon>
        <taxon>Streptophyta</taxon>
        <taxon>Embryophyta</taxon>
        <taxon>Tracheophyta</taxon>
        <taxon>Spermatophyta</taxon>
        <taxon>Magnoliopsida</taxon>
        <taxon>eudicotyledons</taxon>
        <taxon>Gunneridae</taxon>
        <taxon>Pentapetalae</taxon>
        <taxon>rosids</taxon>
        <taxon>malvids</taxon>
        <taxon>Sapindales</taxon>
        <taxon>Rutaceae</taxon>
        <taxon>Aurantioideae</taxon>
        <taxon>Citrus</taxon>
    </lineage>
</organism>
<keyword evidence="5" id="KW-1185">Reference proteome</keyword>
<dbReference type="SMR" id="A0A067D4P7"/>
<dbReference type="PANTHER" id="PTHR33091:SF101">
    <property type="entry name" value="INHIBITOR OF TRYPSIN AND HAGEMAN FACTOR-LIKE PROTEIN"/>
    <property type="match status" value="1"/>
</dbReference>
<accession>A0A067D4P7</accession>
<gene>
    <name evidence="4" type="ORF">CISIN_1g040548mg</name>
</gene>